<comment type="caution">
    <text evidence="1">The sequence shown here is derived from an EMBL/GenBank/DDBJ whole genome shotgun (WGS) entry which is preliminary data.</text>
</comment>
<dbReference type="RefSeq" id="WP_006063244.1">
    <property type="nucleotide sequence ID" value="NZ_KB290830.1"/>
</dbReference>
<dbReference type="STRING" id="1035195.HMPREF9997_01004"/>
<accession>L1MJ20</accession>
<evidence type="ECO:0008006" key="3">
    <source>
        <dbReference type="Google" id="ProtNLM"/>
    </source>
</evidence>
<evidence type="ECO:0000313" key="1">
    <source>
        <dbReference type="EMBL" id="EKX90939.1"/>
    </source>
</evidence>
<gene>
    <name evidence="1" type="ORF">HMPREF9997_01004</name>
</gene>
<dbReference type="Gene3D" id="3.40.50.720">
    <property type="entry name" value="NAD(P)-binding Rossmann-like Domain"/>
    <property type="match status" value="1"/>
</dbReference>
<dbReference type="OrthoDB" id="4426339at2"/>
<reference evidence="1 2" key="1">
    <citation type="submission" date="2012-05" db="EMBL/GenBank/DDBJ databases">
        <authorList>
            <person name="Weinstock G."/>
            <person name="Sodergren E."/>
            <person name="Lobos E.A."/>
            <person name="Fulton L."/>
            <person name="Fulton R."/>
            <person name="Courtney L."/>
            <person name="Fronick C."/>
            <person name="O'Laughlin M."/>
            <person name="Godfrey J."/>
            <person name="Wilson R.M."/>
            <person name="Miner T."/>
            <person name="Farmer C."/>
            <person name="Delehaunty K."/>
            <person name="Cordes M."/>
            <person name="Minx P."/>
            <person name="Tomlinson C."/>
            <person name="Chen J."/>
            <person name="Wollam A."/>
            <person name="Pepin K.H."/>
            <person name="Bhonagiri V."/>
            <person name="Zhang X."/>
            <person name="Suruliraj S."/>
            <person name="Warren W."/>
            <person name="Mitreva M."/>
            <person name="Mardis E.R."/>
            <person name="Wilson R.K."/>
        </authorList>
    </citation>
    <scope>NUCLEOTIDE SEQUENCE [LARGE SCALE GENOMIC DNA]</scope>
    <source>
        <strain evidence="1 2">F0235</strain>
    </source>
</reference>
<dbReference type="Proteomes" id="UP000010445">
    <property type="component" value="Unassembled WGS sequence"/>
</dbReference>
<sequence>MNDIVVRLSPAAHVFVRPGPALQFGVDATRAGVIDGIDEEHMSGILRTLLRARTDIAWSELSRSLVEAGLPRSVAETLLEELFDYRVLRPAPTGTQDVYVLGHSPLASIITSAFTTCGFRVYALMSGETDEEFFLRCPADTPLILVDRMPHARRLSTPLVRRRGTFIPISLIDGRGTIGPLHINGAGPCPLCMDLHRMAVDEHWPTLLAQVAAAHTTHDPVVAHATAARLLSVVTTLQGTSYEPPGTPLLQFQPGDLLEVDPYRLDVTLMSYESHPSCPACWQMNN</sequence>
<dbReference type="AlphaFoldDB" id="L1MJ20"/>
<protein>
    <recommendedName>
        <fullName evidence="3">Bacteriocin biosynthesis cyclodehydratase domain protein</fullName>
    </recommendedName>
</protein>
<proteinExistence type="predicted"/>
<name>L1MJ20_9CORY</name>
<dbReference type="EMBL" id="AMEM01000016">
    <property type="protein sequence ID" value="EKX90939.1"/>
    <property type="molecule type" value="Genomic_DNA"/>
</dbReference>
<keyword evidence="2" id="KW-1185">Reference proteome</keyword>
<dbReference type="HOGENOM" id="CLU_042635_1_0_11"/>
<dbReference type="eggNOG" id="ENOG5031IRC">
    <property type="taxonomic scope" value="Bacteria"/>
</dbReference>
<evidence type="ECO:0000313" key="2">
    <source>
        <dbReference type="Proteomes" id="UP000010445"/>
    </source>
</evidence>
<dbReference type="PATRIC" id="fig|1035195.3.peg.896"/>
<organism evidence="1 2">
    <name type="scientific">Corynebacterium durum F0235</name>
    <dbReference type="NCBI Taxonomy" id="1035195"/>
    <lineage>
        <taxon>Bacteria</taxon>
        <taxon>Bacillati</taxon>
        <taxon>Actinomycetota</taxon>
        <taxon>Actinomycetes</taxon>
        <taxon>Mycobacteriales</taxon>
        <taxon>Corynebacteriaceae</taxon>
        <taxon>Corynebacterium</taxon>
    </lineage>
</organism>